<keyword evidence="3" id="KW-1185">Reference proteome</keyword>
<organism evidence="2 3">
    <name type="scientific">Streptomyces roseolus</name>
    <dbReference type="NCBI Taxonomy" id="67358"/>
    <lineage>
        <taxon>Bacteria</taxon>
        <taxon>Bacillati</taxon>
        <taxon>Actinomycetota</taxon>
        <taxon>Actinomycetes</taxon>
        <taxon>Kitasatosporales</taxon>
        <taxon>Streptomycetaceae</taxon>
        <taxon>Streptomyces</taxon>
    </lineage>
</organism>
<evidence type="ECO:0000313" key="2">
    <source>
        <dbReference type="EMBL" id="MDX2294386.1"/>
    </source>
</evidence>
<protein>
    <submittedName>
        <fullName evidence="2">Plasmid mobilization relaxosome protein MobC</fullName>
    </submittedName>
</protein>
<sequence>MTTVDPAATTAGEQRDPTTAPGGASYRVRRSYGPSHALAPAPEGEGRPAGPRARTHGDQPGNRHQGAPVTEGEADHDDHREQPRPRPSPPAFPDRTPRRRTRNPSERTRKTTTRLSDDEKDEIDAAAAQRNVTVARFLAAAGLAAARGSTALHSNEQLDAAIDELAALRTALARIGNNINQIAYILNSGSRPRVGELDHALTALTRLLARLDDAANDLVTRRL</sequence>
<name>A0ABU4K9E9_9ACTN</name>
<reference evidence="2 3" key="1">
    <citation type="submission" date="2023-10" db="EMBL/GenBank/DDBJ databases">
        <authorList>
            <person name="Wang X.X."/>
        </authorList>
    </citation>
    <scope>NUCLEOTIDE SEQUENCE [LARGE SCALE GENOMIC DNA]</scope>
    <source>
        <strain evidence="2 3">NBRC 12816</strain>
    </source>
</reference>
<feature type="compositionally biased region" description="Low complexity" evidence="1">
    <location>
        <begin position="39"/>
        <end position="52"/>
    </location>
</feature>
<comment type="caution">
    <text evidence="2">The sequence shown here is derived from an EMBL/GenBank/DDBJ whole genome shotgun (WGS) entry which is preliminary data.</text>
</comment>
<accession>A0ABU4K9E9</accession>
<dbReference type="Proteomes" id="UP001278571">
    <property type="component" value="Unassembled WGS sequence"/>
</dbReference>
<gene>
    <name evidence="2" type="primary">mobC</name>
    <name evidence="2" type="ORF">R2363_19685</name>
</gene>
<dbReference type="Pfam" id="PF21983">
    <property type="entry name" value="NikA-like"/>
    <property type="match status" value="1"/>
</dbReference>
<evidence type="ECO:0000256" key="1">
    <source>
        <dbReference type="SAM" id="MobiDB-lite"/>
    </source>
</evidence>
<proteinExistence type="predicted"/>
<dbReference type="EMBL" id="JAWJZF010000393">
    <property type="protein sequence ID" value="MDX2294386.1"/>
    <property type="molecule type" value="Genomic_DNA"/>
</dbReference>
<dbReference type="RefSeq" id="WP_319010703.1">
    <property type="nucleotide sequence ID" value="NZ_JAWJZF010000393.1"/>
</dbReference>
<evidence type="ECO:0000313" key="3">
    <source>
        <dbReference type="Proteomes" id="UP001278571"/>
    </source>
</evidence>
<feature type="region of interest" description="Disordered" evidence="1">
    <location>
        <begin position="1"/>
        <end position="122"/>
    </location>
</feature>
<dbReference type="InterPro" id="IPR053842">
    <property type="entry name" value="NikA-like"/>
</dbReference>